<protein>
    <submittedName>
        <fullName evidence="5">Putative accessory Sec system glycosylation protein GtfA</fullName>
    </submittedName>
</protein>
<dbReference type="SUPFAM" id="SSF53756">
    <property type="entry name" value="UDP-Glycosyltransferase/glycogen phosphorylase"/>
    <property type="match status" value="1"/>
</dbReference>
<feature type="domain" description="Glycosyl transferase family 1" evidence="3">
    <location>
        <begin position="329"/>
        <end position="486"/>
    </location>
</feature>
<organism evidence="5 6">
    <name type="scientific">Streptococcus australis ATCC 700641</name>
    <dbReference type="NCBI Taxonomy" id="888833"/>
    <lineage>
        <taxon>Bacteria</taxon>
        <taxon>Bacillati</taxon>
        <taxon>Bacillota</taxon>
        <taxon>Bacilli</taxon>
        <taxon>Lactobacillales</taxon>
        <taxon>Streptococcaceae</taxon>
        <taxon>Streptococcus</taxon>
    </lineage>
</organism>
<dbReference type="PANTHER" id="PTHR12526">
    <property type="entry name" value="GLYCOSYLTRANSFERASE"/>
    <property type="match status" value="1"/>
</dbReference>
<dbReference type="InterPro" id="IPR054396">
    <property type="entry name" value="GtfA_EBD"/>
</dbReference>
<dbReference type="GO" id="GO:0016757">
    <property type="term" value="F:glycosyltransferase activity"/>
    <property type="evidence" value="ECO:0007669"/>
    <property type="project" value="UniProtKB-KW"/>
</dbReference>
<dbReference type="Pfam" id="PF22145">
    <property type="entry name" value="GtfA_EBD"/>
    <property type="match status" value="1"/>
</dbReference>
<dbReference type="InterPro" id="IPR001296">
    <property type="entry name" value="Glyco_trans_1"/>
</dbReference>
<accession>E7S942</accession>
<evidence type="ECO:0000256" key="2">
    <source>
        <dbReference type="ARBA" id="ARBA00022679"/>
    </source>
</evidence>
<proteinExistence type="predicted"/>
<dbReference type="Gene3D" id="3.40.50.2000">
    <property type="entry name" value="Glycogen Phosphorylase B"/>
    <property type="match status" value="2"/>
</dbReference>
<keyword evidence="2" id="KW-0808">Transferase</keyword>
<reference evidence="5 6" key="1">
    <citation type="submission" date="2010-12" db="EMBL/GenBank/DDBJ databases">
        <authorList>
            <person name="Muzny D."/>
            <person name="Qin X."/>
            <person name="Deng J."/>
            <person name="Jiang H."/>
            <person name="Liu Y."/>
            <person name="Qu J."/>
            <person name="Song X.-Z."/>
            <person name="Zhang L."/>
            <person name="Thornton R."/>
            <person name="Coyle M."/>
            <person name="Francisco L."/>
            <person name="Jackson L."/>
            <person name="Javaid M."/>
            <person name="Korchina V."/>
            <person name="Kovar C."/>
            <person name="Mata R."/>
            <person name="Mathew T."/>
            <person name="Ngo R."/>
            <person name="Nguyen L."/>
            <person name="Nguyen N."/>
            <person name="Okwuonu G."/>
            <person name="Ongeri F."/>
            <person name="Pham C."/>
            <person name="Simmons D."/>
            <person name="Wilczek-Boney K."/>
            <person name="Hale W."/>
            <person name="Jakkamsetti A."/>
            <person name="Pham P."/>
            <person name="Ruth R."/>
            <person name="San Lucas F."/>
            <person name="Warren J."/>
            <person name="Zhang J."/>
            <person name="Zhao Z."/>
            <person name="Zhou C."/>
            <person name="Zhu D."/>
            <person name="Lee S."/>
            <person name="Bess C."/>
            <person name="Blankenburg K."/>
            <person name="Forbes L."/>
            <person name="Fu Q."/>
            <person name="Gubbala S."/>
            <person name="Hirani K."/>
            <person name="Jayaseelan J.C."/>
            <person name="Lara F."/>
            <person name="Munidasa M."/>
            <person name="Palculict T."/>
            <person name="Patil S."/>
            <person name="Pu L.-L."/>
            <person name="Saada N."/>
            <person name="Tang L."/>
            <person name="Weissenberger G."/>
            <person name="Zhu Y."/>
            <person name="Hemphill L."/>
            <person name="Shang Y."/>
            <person name="Youmans B."/>
            <person name="Ayvaz T."/>
            <person name="Ross M."/>
            <person name="Santibanez J."/>
            <person name="Aqrawi P."/>
            <person name="Gross S."/>
            <person name="Joshi V."/>
            <person name="Fowler G."/>
            <person name="Nazareth L."/>
            <person name="Reid J."/>
            <person name="Worley K."/>
            <person name="Petrosino J."/>
            <person name="Highlander S."/>
            <person name="Gibbs R."/>
        </authorList>
    </citation>
    <scope>NUCLEOTIDE SEQUENCE [LARGE SCALE GENOMIC DNA]</scope>
    <source>
        <strain evidence="5 6">ATCC 700641</strain>
    </source>
</reference>
<evidence type="ECO:0000259" key="3">
    <source>
        <dbReference type="Pfam" id="PF00534"/>
    </source>
</evidence>
<sequence>MERERTLSEYNWNLLGGEMIYTFNLMVELEPNGVDVAQAYRGQIFRKLGCPARFVFTQVPPRYKWDYYLSLGYAEDEIILVHMLLTDQRDMTLTMSVEKMKQGLNLQSTPIERNQELIFPEENGISLVFHRNTLKSNYVDYVDYYVAGHLLRREHYGSVKLYTEYFTAVPTDAGLEARVFRRLFYNLDGSVALEEIKKTPGDLMKSVYRQGDHWFYNESELLSQAISTLQFSAKDHIIVDRLERLPFTQTLLKMKGEATLSCVLHSIHHWGDCINSEYFLLFQYANYFDHIIVSTEAQKEELERDLSTDKSVSVLPVGGLEGLQYADNRKPYSLMIAARFVRRKRLDLAIDAVVALHKKIPEVTLDIYGQGMLWQEIEEKIKQLNAQSYIHLKGHQDLQTRFKEYELYLATSEWETFGLTLLEAIGSGLVMVGTDVPYGNPTFIKNDQNGFLIPFVDRSHEEVVADLNGAMQKAFKHLNRLREGSYELAKHYMTDQMMGQWRDFLVK</sequence>
<dbReference type="eggNOG" id="COG0438">
    <property type="taxonomic scope" value="Bacteria"/>
</dbReference>
<dbReference type="AlphaFoldDB" id="E7S942"/>
<dbReference type="Proteomes" id="UP000002814">
    <property type="component" value="Unassembled WGS sequence"/>
</dbReference>
<name>E7S942_9STRE</name>
<evidence type="ECO:0000256" key="1">
    <source>
        <dbReference type="ARBA" id="ARBA00022676"/>
    </source>
</evidence>
<evidence type="ECO:0000313" key="5">
    <source>
        <dbReference type="EMBL" id="EFV99933.1"/>
    </source>
</evidence>
<gene>
    <name evidence="5" type="ORF">HMPREF9421_0578</name>
</gene>
<keyword evidence="1" id="KW-0328">Glycosyltransferase</keyword>
<keyword evidence="6" id="KW-1185">Reference proteome</keyword>
<evidence type="ECO:0000259" key="4">
    <source>
        <dbReference type="Pfam" id="PF22145"/>
    </source>
</evidence>
<comment type="caution">
    <text evidence="5">The sequence shown here is derived from an EMBL/GenBank/DDBJ whole genome shotgun (WGS) entry which is preliminary data.</text>
</comment>
<dbReference type="PANTHER" id="PTHR12526:SF629">
    <property type="entry name" value="TEICHURONIC ACID BIOSYNTHESIS GLYCOSYLTRANSFERASE TUAH-RELATED"/>
    <property type="match status" value="1"/>
</dbReference>
<feature type="domain" description="GtfA extended beta-sheet meander" evidence="4">
    <location>
        <begin position="115"/>
        <end position="199"/>
    </location>
</feature>
<dbReference type="Pfam" id="PF00534">
    <property type="entry name" value="Glycos_transf_1"/>
    <property type="match status" value="1"/>
</dbReference>
<dbReference type="EMBL" id="AEQR01000010">
    <property type="protein sequence ID" value="EFV99933.1"/>
    <property type="molecule type" value="Genomic_DNA"/>
</dbReference>
<evidence type="ECO:0000313" key="6">
    <source>
        <dbReference type="Proteomes" id="UP000002814"/>
    </source>
</evidence>
<dbReference type="HOGENOM" id="CLU_009583_21_0_9"/>